<feature type="compositionally biased region" description="Polar residues" evidence="2">
    <location>
        <begin position="210"/>
        <end position="219"/>
    </location>
</feature>
<organism evidence="3 4">
    <name type="scientific">Steinernema glaseri</name>
    <dbReference type="NCBI Taxonomy" id="37863"/>
    <lineage>
        <taxon>Eukaryota</taxon>
        <taxon>Metazoa</taxon>
        <taxon>Ecdysozoa</taxon>
        <taxon>Nematoda</taxon>
        <taxon>Chromadorea</taxon>
        <taxon>Rhabditida</taxon>
        <taxon>Tylenchina</taxon>
        <taxon>Panagrolaimomorpha</taxon>
        <taxon>Strongyloidoidea</taxon>
        <taxon>Steinernematidae</taxon>
        <taxon>Steinernema</taxon>
    </lineage>
</organism>
<reference evidence="4" key="1">
    <citation type="submission" date="2016-11" db="UniProtKB">
        <authorList>
            <consortium name="WormBaseParasite"/>
        </authorList>
    </citation>
    <scope>IDENTIFICATION</scope>
</reference>
<evidence type="ECO:0000313" key="4">
    <source>
        <dbReference type="WBParaSite" id="L893_g23109.t1"/>
    </source>
</evidence>
<sequence length="247" mass="28584">MDRKVAESLKEKDLFVHIGDAELRAAFPAENPTITALYDEITKKQRHLAKLKILSEKIAEREQQADVHALIADRERLKTHLQTLQSDNEEMKSLLKRKELDLEKAKKEVELKRKRNEEHLDMLKALEGVVEKREKERNEIKEKKMTFEATRAALEDVLAEKEAVAEDVQNCLVRDGKTIQELETYFKKLTKRVFDKQTEFDKMRVGRLPPNNNSVNKTSLVDRAKSDNATHVVSYSRNARMSKNSSA</sequence>
<evidence type="ECO:0000256" key="2">
    <source>
        <dbReference type="SAM" id="MobiDB-lite"/>
    </source>
</evidence>
<dbReference type="AlphaFoldDB" id="A0A1I7Z5S4"/>
<name>A0A1I7Z5S4_9BILA</name>
<keyword evidence="3" id="KW-1185">Reference proteome</keyword>
<proteinExistence type="predicted"/>
<keyword evidence="1" id="KW-0175">Coiled coil</keyword>
<dbReference type="Proteomes" id="UP000095287">
    <property type="component" value="Unplaced"/>
</dbReference>
<protein>
    <submittedName>
        <fullName evidence="4">Coiled-coil domain-containing protein 176</fullName>
    </submittedName>
</protein>
<feature type="coiled-coil region" evidence="1">
    <location>
        <begin position="44"/>
        <end position="150"/>
    </location>
</feature>
<accession>A0A1I7Z5S4</accession>
<evidence type="ECO:0000313" key="3">
    <source>
        <dbReference type="Proteomes" id="UP000095287"/>
    </source>
</evidence>
<feature type="region of interest" description="Disordered" evidence="2">
    <location>
        <begin position="207"/>
        <end position="228"/>
    </location>
</feature>
<evidence type="ECO:0000256" key="1">
    <source>
        <dbReference type="SAM" id="Coils"/>
    </source>
</evidence>
<dbReference type="WBParaSite" id="L893_g23109.t1">
    <property type="protein sequence ID" value="L893_g23109.t1"/>
    <property type="gene ID" value="L893_g23109"/>
</dbReference>